<dbReference type="InterPro" id="IPR058920">
    <property type="entry name" value="PAP-OAS1-bd-rel"/>
</dbReference>
<feature type="region of interest" description="Disordered" evidence="1">
    <location>
        <begin position="459"/>
        <end position="517"/>
    </location>
</feature>
<dbReference type="PANTHER" id="PTHR45979">
    <property type="entry name" value="PAP/OAS1 SUBSTRATE-BINDING DOMAIN SUPERFAMILY"/>
    <property type="match status" value="1"/>
</dbReference>
<keyword evidence="5" id="KW-1185">Reference proteome</keyword>
<feature type="domain" description="Poly(A) RNA polymerase mitochondrial-like central palm" evidence="2">
    <location>
        <begin position="63"/>
        <end position="183"/>
    </location>
</feature>
<feature type="compositionally biased region" description="Basic and acidic residues" evidence="1">
    <location>
        <begin position="1232"/>
        <end position="1245"/>
    </location>
</feature>
<dbReference type="Gene3D" id="3.30.460.10">
    <property type="entry name" value="Beta Polymerase, domain 2"/>
    <property type="match status" value="1"/>
</dbReference>
<feature type="region of interest" description="Disordered" evidence="1">
    <location>
        <begin position="423"/>
        <end position="445"/>
    </location>
</feature>
<evidence type="ECO:0000256" key="1">
    <source>
        <dbReference type="SAM" id="MobiDB-lite"/>
    </source>
</evidence>
<dbReference type="SUPFAM" id="SSF81631">
    <property type="entry name" value="PAP/OAS1 substrate-binding domain"/>
    <property type="match status" value="1"/>
</dbReference>
<feature type="compositionally biased region" description="Basic and acidic residues" evidence="1">
    <location>
        <begin position="1188"/>
        <end position="1198"/>
    </location>
</feature>
<feature type="compositionally biased region" description="Basic and acidic residues" evidence="1">
    <location>
        <begin position="823"/>
        <end position="834"/>
    </location>
</feature>
<feature type="compositionally biased region" description="Polar residues" evidence="1">
    <location>
        <begin position="1246"/>
        <end position="1255"/>
    </location>
</feature>
<feature type="region of interest" description="Disordered" evidence="1">
    <location>
        <begin position="868"/>
        <end position="903"/>
    </location>
</feature>
<dbReference type="Pfam" id="PF22600">
    <property type="entry name" value="MTPAP-like_central"/>
    <property type="match status" value="1"/>
</dbReference>
<evidence type="ECO:0000259" key="2">
    <source>
        <dbReference type="Pfam" id="PF22600"/>
    </source>
</evidence>
<comment type="caution">
    <text evidence="4">The sequence shown here is derived from an EMBL/GenBank/DDBJ whole genome shotgun (WGS) entry which is preliminary data.</text>
</comment>
<feature type="region of interest" description="Disordered" evidence="1">
    <location>
        <begin position="1179"/>
        <end position="1255"/>
    </location>
</feature>
<evidence type="ECO:0008006" key="6">
    <source>
        <dbReference type="Google" id="ProtNLM"/>
    </source>
</evidence>
<feature type="compositionally biased region" description="Low complexity" evidence="1">
    <location>
        <begin position="479"/>
        <end position="489"/>
    </location>
</feature>
<evidence type="ECO:0000259" key="3">
    <source>
        <dbReference type="Pfam" id="PF26180"/>
    </source>
</evidence>
<proteinExistence type="predicted"/>
<feature type="compositionally biased region" description="Polar residues" evidence="1">
    <location>
        <begin position="775"/>
        <end position="796"/>
    </location>
</feature>
<dbReference type="InterPro" id="IPR054708">
    <property type="entry name" value="MTPAP-like_central"/>
</dbReference>
<dbReference type="EMBL" id="JADGMS010000002">
    <property type="protein sequence ID" value="KAF9687908.1"/>
    <property type="molecule type" value="Genomic_DNA"/>
</dbReference>
<feature type="region of interest" description="Disordered" evidence="1">
    <location>
        <begin position="540"/>
        <end position="610"/>
    </location>
</feature>
<accession>A0A835N7V4</accession>
<protein>
    <recommendedName>
        <fullName evidence="6">Polymerase nucleotidyl transferase domain-containing protein</fullName>
    </recommendedName>
</protein>
<organism evidence="4 5">
    <name type="scientific">Salix dunnii</name>
    <dbReference type="NCBI Taxonomy" id="1413687"/>
    <lineage>
        <taxon>Eukaryota</taxon>
        <taxon>Viridiplantae</taxon>
        <taxon>Streptophyta</taxon>
        <taxon>Embryophyta</taxon>
        <taxon>Tracheophyta</taxon>
        <taxon>Spermatophyta</taxon>
        <taxon>Magnoliopsida</taxon>
        <taxon>eudicotyledons</taxon>
        <taxon>Gunneridae</taxon>
        <taxon>Pentapetalae</taxon>
        <taxon>rosids</taxon>
        <taxon>fabids</taxon>
        <taxon>Malpighiales</taxon>
        <taxon>Salicaceae</taxon>
        <taxon>Saliceae</taxon>
        <taxon>Salix</taxon>
    </lineage>
</organism>
<evidence type="ECO:0000313" key="4">
    <source>
        <dbReference type="EMBL" id="KAF9687908.1"/>
    </source>
</evidence>
<evidence type="ECO:0000313" key="5">
    <source>
        <dbReference type="Proteomes" id="UP000657918"/>
    </source>
</evidence>
<feature type="domain" description="PAP/OAS1 substrate-binding-related" evidence="3">
    <location>
        <begin position="196"/>
        <end position="393"/>
    </location>
</feature>
<dbReference type="OrthoDB" id="273917at2759"/>
<feature type="compositionally biased region" description="Polar residues" evidence="1">
    <location>
        <begin position="459"/>
        <end position="478"/>
    </location>
</feature>
<dbReference type="InterPro" id="IPR043519">
    <property type="entry name" value="NT_sf"/>
</dbReference>
<name>A0A835N7V4_9ROSI</name>
<feature type="compositionally biased region" description="Polar residues" evidence="1">
    <location>
        <begin position="593"/>
        <end position="609"/>
    </location>
</feature>
<dbReference type="Proteomes" id="UP000657918">
    <property type="component" value="Unassembled WGS sequence"/>
</dbReference>
<dbReference type="FunFam" id="3.30.460.10:FF:000046">
    <property type="entry name" value="PAP/OAS1 substrate-binding domain superfamily"/>
    <property type="match status" value="1"/>
</dbReference>
<dbReference type="SUPFAM" id="SSF81301">
    <property type="entry name" value="Nucleotidyltransferase"/>
    <property type="match status" value="1"/>
</dbReference>
<dbReference type="PANTHER" id="PTHR45979:SF30">
    <property type="entry name" value="NUCLEOTIDYLTRANSFERASE"/>
    <property type="match status" value="1"/>
</dbReference>
<dbReference type="Gene3D" id="1.10.1410.10">
    <property type="match status" value="1"/>
</dbReference>
<dbReference type="CDD" id="cd05402">
    <property type="entry name" value="NT_PAP_TUTase"/>
    <property type="match status" value="1"/>
</dbReference>
<feature type="region of interest" description="Disordered" evidence="1">
    <location>
        <begin position="720"/>
        <end position="834"/>
    </location>
</feature>
<feature type="compositionally biased region" description="Basic and acidic residues" evidence="1">
    <location>
        <begin position="801"/>
        <end position="813"/>
    </location>
</feature>
<feature type="compositionally biased region" description="Basic and acidic residues" evidence="1">
    <location>
        <begin position="738"/>
        <end position="752"/>
    </location>
</feature>
<sequence length="1381" mass="152425">MTVEKGVKQWWSGDEEPDCMGEHEGWAQPPSGLSPNGLLPNEAPSVIRVLDSERWSKAEERTAELIACIQPNQHSEELRNAVAEYVQRLIAKCFPCQVFTFGSVPLKTYLPDGDIDLTAFSKNPNLKDTWAHQVRDMLENEEKNESALFRVKEVQYIQAEVKIIKCLVENIVVDISFNQLGGLCTLCFLEEVDNLIKQNHLFKRSIILIKAWCYYESRILGAHHGLISTYALETLVLYIFHVFNNSFAGPLEVLYRFLEFFSKFDWDNLCVSLWGPLPISSLPDVTAKCYTAEPPRKDAGELLLSKLFLEACSAVYTVLPAGQDNQGQPFLSKYFNVIDPLRVNNNLGRSVSKGNFFRIRSAFAFGAKRLARLLDCPKEDLCIEVNQFFLNTWERHGSAHRPDVPRNDLWRLRLSNHDHLCGPESLRNNSSSKPSGHEVQVNVARSSCSVPSQLENYSLDSTSKGSEVSTLSCTQSQKTNANTNNTRTTSEQSKRESTSNQSMHADKIQRNTNPDNLVTDFQGRYLFARTCSSPELTEKFKEISSQGRHNKFQESGKDQASSAMLDHGRRKNLGSDNLANHGISSSSDDPSSVRHTISSESCNPSADSNSYHKDFDLGVAGEEFVSVLVSQGMHQEEQDLVNVMASSTGLGFKEQVHVPLNMAPSHISLPIPPSALASMEYGQRNVGGIVPANIPFLETPWGSNMQPLTHYFPGIELTSNQEESIEPGNENFGPVEMNVRRPDNDFRHEQERGSSSGFDIENGSFETHQSDDPQPGSSSYKFVSSTRRGGSGNSLSAHKKLTIETRGPAREESIGALTYQENRGTEEYSDDRSACSRSFITENTSPLRSITSSESSWEGSLAKLKPVKEKRGRKMVSSAVQSSVYGKGKGSSEHSSIPTDDDSKEWNALLTMGPEPERSIGSQTEISAALHVSMHQVPGYERAQPSESDSLIPIAPVLLGPVSRQRSADNSGSGPVPFTFYPAGPPVPFVAMLPLYNFPTATGISGASTSQFDSEEVINNCDSGSNLDSSEGIDLSGVLSTSSSMRMAASVEPLEHKPDILNSDFASHWQNLQYGRLCQNTQNIAPMIYPSPVMVPPMYLQGCFPWDGSGIPVSTTTNLFTRLMSYGSSTVPVAPLQSASNRPAGVYQHYVDEMPRYRGGTGTYLPNPKVAVRDRHATNMRKGNHNYKRSDHHGDREVNWNNNSKARAAGRGNNRSQAEKYNSRPDWLASESRAERTWGSHRHDTFPSSQSHDGAIRSNSAQIGSSNVAYGMYPLPSLNPGVSSNGPTIPSVDMLYPYDHNTGYGRTEHLELGSLGPAGFSSANETLHLNEVSQSGGAFEDRRFNRSSAHRPSPDPPSHHRDLTYVAKSMAQRNQVLSVGG</sequence>
<dbReference type="InterPro" id="IPR058921">
    <property type="entry name" value="PAP/OAS1-rel"/>
</dbReference>
<reference evidence="4 5" key="1">
    <citation type="submission" date="2020-10" db="EMBL/GenBank/DDBJ databases">
        <title>Plant Genome Project.</title>
        <authorList>
            <person name="Zhang R.-G."/>
        </authorList>
    </citation>
    <scope>NUCLEOTIDE SEQUENCE [LARGE SCALE GENOMIC DNA]</scope>
    <source>
        <strain evidence="4">FAFU-HL-1</strain>
        <tissue evidence="4">Leaf</tissue>
    </source>
</reference>
<dbReference type="Pfam" id="PF26180">
    <property type="entry name" value="PAP-OAS1"/>
    <property type="match status" value="1"/>
</dbReference>
<gene>
    <name evidence="4" type="ORF">SADUNF_Sadunf02G0142100</name>
</gene>